<gene>
    <name evidence="3" type="ORF">RBB81_19350</name>
</gene>
<evidence type="ECO:0008006" key="4">
    <source>
        <dbReference type="Google" id="ProtNLM"/>
    </source>
</evidence>
<feature type="transmembrane region" description="Helical" evidence="2">
    <location>
        <begin position="147"/>
        <end position="167"/>
    </location>
</feature>
<evidence type="ECO:0000313" key="3">
    <source>
        <dbReference type="EMBL" id="XCB21718.1"/>
    </source>
</evidence>
<organism evidence="3">
    <name type="scientific">Tunturiibacter gelidiferens</name>
    <dbReference type="NCBI Taxonomy" id="3069689"/>
    <lineage>
        <taxon>Bacteria</taxon>
        <taxon>Pseudomonadati</taxon>
        <taxon>Acidobacteriota</taxon>
        <taxon>Terriglobia</taxon>
        <taxon>Terriglobales</taxon>
        <taxon>Acidobacteriaceae</taxon>
        <taxon>Tunturiibacter</taxon>
    </lineage>
</organism>
<proteinExistence type="predicted"/>
<feature type="region of interest" description="Disordered" evidence="1">
    <location>
        <begin position="336"/>
        <end position="380"/>
    </location>
</feature>
<name>A0AAU7YYR9_9BACT</name>
<evidence type="ECO:0000256" key="2">
    <source>
        <dbReference type="SAM" id="Phobius"/>
    </source>
</evidence>
<dbReference type="KEGG" id="tgi:RBB81_19350"/>
<feature type="transmembrane region" description="Helical" evidence="2">
    <location>
        <begin position="280"/>
        <end position="300"/>
    </location>
</feature>
<keyword evidence="2" id="KW-1133">Transmembrane helix</keyword>
<keyword evidence="2" id="KW-0472">Membrane</keyword>
<dbReference type="EMBL" id="CP132938">
    <property type="protein sequence ID" value="XCB21718.1"/>
    <property type="molecule type" value="Genomic_DNA"/>
</dbReference>
<evidence type="ECO:0000256" key="1">
    <source>
        <dbReference type="SAM" id="MobiDB-lite"/>
    </source>
</evidence>
<dbReference type="RefSeq" id="WP_353071792.1">
    <property type="nucleotide sequence ID" value="NZ_CP132938.1"/>
</dbReference>
<protein>
    <recommendedName>
        <fullName evidence="4">DUF898 family protein</fullName>
    </recommendedName>
</protein>
<feature type="compositionally biased region" description="Basic and acidic residues" evidence="1">
    <location>
        <begin position="370"/>
        <end position="380"/>
    </location>
</feature>
<sequence length="380" mass="43122">MSNRPTKPKPRNTNQEFRHMLERRNIFLHGLFLTFRRFPAVLWAYVFNLGLALLFTVRLHSQFSSIMDHSMAAQRLMGGFDLGTMGEAFLRLQDGPSGGRTESYSAIPLYLLVYFLLVPGTLYCYQTKSPARLSTLLHQGLLHFWRFFRITLLTILISTLILGPLVFLQSKWADHVDKHAVERHAFFATLIGYILIFLVASILRLYFDLVEVYTVQLGLHLRHNGKPDRRVRRALAPAGRTLRAHFSQAWPIFLFLTLLGAAAVILTARVSMHMLAQPRVWPMFLLAQSGLFVFLFTRFWQRGAEISLALQNPIFTPSPLPILPIVGTVNRIDPLHPNHSIPTPQSALPLDPIPNPEPASPSLDEPDPGVFHHDPAKPPH</sequence>
<reference evidence="3" key="1">
    <citation type="submission" date="2023-08" db="EMBL/GenBank/DDBJ databases">
        <authorList>
            <person name="Messyasz A."/>
            <person name="Mannisto M.K."/>
            <person name="Kerkhof L.J."/>
            <person name="Haggblom M."/>
        </authorList>
    </citation>
    <scope>NUCLEOTIDE SEQUENCE</scope>
    <source>
        <strain evidence="3">M8UP39</strain>
    </source>
</reference>
<feature type="transmembrane region" description="Helical" evidence="2">
    <location>
        <begin position="187"/>
        <end position="207"/>
    </location>
</feature>
<dbReference type="AlphaFoldDB" id="A0AAU7YYR9"/>
<feature type="transmembrane region" description="Helical" evidence="2">
    <location>
        <begin position="249"/>
        <end position="268"/>
    </location>
</feature>
<feature type="transmembrane region" description="Helical" evidence="2">
    <location>
        <begin position="107"/>
        <end position="126"/>
    </location>
</feature>
<feature type="transmembrane region" description="Helical" evidence="2">
    <location>
        <begin position="40"/>
        <end position="61"/>
    </location>
</feature>
<keyword evidence="2" id="KW-0812">Transmembrane</keyword>
<reference evidence="3" key="2">
    <citation type="journal article" date="2024" name="Environ. Microbiol.">
        <title>Genome analysis and description of Tunturibacter gen. nov. expands the diversity of Terriglobia in tundra soils.</title>
        <authorList>
            <person name="Messyasz A."/>
            <person name="Mannisto M.K."/>
            <person name="Kerkhof L.J."/>
            <person name="Haggblom M.M."/>
        </authorList>
    </citation>
    <scope>NUCLEOTIDE SEQUENCE</scope>
    <source>
        <strain evidence="3">M8UP39</strain>
    </source>
</reference>
<accession>A0AAU7YYR9</accession>